<evidence type="ECO:0000256" key="1">
    <source>
        <dbReference type="SAM" id="MobiDB-lite"/>
    </source>
</evidence>
<name>A0AAD4M4B5_9AGAM</name>
<dbReference type="EMBL" id="WTXG01000017">
    <property type="protein sequence ID" value="KAI0300699.1"/>
    <property type="molecule type" value="Genomic_DNA"/>
</dbReference>
<reference evidence="4" key="1">
    <citation type="journal article" date="2022" name="New Phytol.">
        <title>Evolutionary transition to the ectomycorrhizal habit in the genomes of a hyperdiverse lineage of mushroom-forming fungi.</title>
        <authorList>
            <person name="Looney B."/>
            <person name="Miyauchi S."/>
            <person name="Morin E."/>
            <person name="Drula E."/>
            <person name="Courty P.E."/>
            <person name="Kohler A."/>
            <person name="Kuo A."/>
            <person name="LaButti K."/>
            <person name="Pangilinan J."/>
            <person name="Lipzen A."/>
            <person name="Riley R."/>
            <person name="Andreopoulos W."/>
            <person name="He G."/>
            <person name="Johnson J."/>
            <person name="Nolan M."/>
            <person name="Tritt A."/>
            <person name="Barry K.W."/>
            <person name="Grigoriev I.V."/>
            <person name="Nagy L.G."/>
            <person name="Hibbett D."/>
            <person name="Henrissat B."/>
            <person name="Matheny P.B."/>
            <person name="Labbe J."/>
            <person name="Martin F.M."/>
        </authorList>
    </citation>
    <scope>NUCLEOTIDE SEQUENCE</scope>
    <source>
        <strain evidence="4">BPL690</strain>
    </source>
</reference>
<feature type="transmembrane region" description="Helical" evidence="2">
    <location>
        <begin position="330"/>
        <end position="355"/>
    </location>
</feature>
<dbReference type="Pfam" id="PF18142">
    <property type="entry name" value="SLATT_fungal"/>
    <property type="match status" value="1"/>
</dbReference>
<feature type="region of interest" description="Disordered" evidence="1">
    <location>
        <begin position="1"/>
        <end position="22"/>
    </location>
</feature>
<feature type="domain" description="SMODS and SLOG-associating 2TM effector" evidence="3">
    <location>
        <begin position="325"/>
        <end position="361"/>
    </location>
</feature>
<dbReference type="InterPro" id="IPR041622">
    <property type="entry name" value="SLATT_fungi"/>
</dbReference>
<sequence>MSTPQHNSPPPLPSDSSPTVTVSIPAPLGALGNMARERLNQITALETQLSSATEKRLRDAGDIVSHASTLPDTLAARTSALVSELEAQLSSATEARLREVTDLTSQAAAVPRTIATQASTFSNDMTAQASALTNDLAAQASALSATLASQQTSASTQVPASSNTPFGAVKTMLSQLSPVPLPQTIPAYHHPVPEGSRDILADAPAVTYAALSSPTQAARRTAETTLPAASVSSHGGGGGRVTTPPRGTARVTRSYPALPDASHPPPRPIPLPGADLLRRPTGGPYGDSDTAWQARDDREPCFREKTVVNDWIRLLFLLERTRRLCTKGKLTGFALNLAIGLQVLIGALTTALGAALSGKNVWSGSTICLCLIYVRFFF</sequence>
<evidence type="ECO:0000259" key="3">
    <source>
        <dbReference type="Pfam" id="PF18142"/>
    </source>
</evidence>
<feature type="region of interest" description="Disordered" evidence="1">
    <location>
        <begin position="217"/>
        <end position="291"/>
    </location>
</feature>
<organism evidence="4 5">
    <name type="scientific">Multifurca ochricompacta</name>
    <dbReference type="NCBI Taxonomy" id="376703"/>
    <lineage>
        <taxon>Eukaryota</taxon>
        <taxon>Fungi</taxon>
        <taxon>Dikarya</taxon>
        <taxon>Basidiomycota</taxon>
        <taxon>Agaricomycotina</taxon>
        <taxon>Agaricomycetes</taxon>
        <taxon>Russulales</taxon>
        <taxon>Russulaceae</taxon>
        <taxon>Multifurca</taxon>
    </lineage>
</organism>
<dbReference type="AlphaFoldDB" id="A0AAD4M4B5"/>
<feature type="compositionally biased region" description="Pro residues" evidence="1">
    <location>
        <begin position="262"/>
        <end position="271"/>
    </location>
</feature>
<protein>
    <recommendedName>
        <fullName evidence="3">SMODS and SLOG-associating 2TM effector domain-containing protein</fullName>
    </recommendedName>
</protein>
<feature type="compositionally biased region" description="Low complexity" evidence="1">
    <location>
        <begin position="241"/>
        <end position="251"/>
    </location>
</feature>
<feature type="transmembrane region" description="Helical" evidence="2">
    <location>
        <begin position="361"/>
        <end position="377"/>
    </location>
</feature>
<comment type="caution">
    <text evidence="4">The sequence shown here is derived from an EMBL/GenBank/DDBJ whole genome shotgun (WGS) entry which is preliminary data.</text>
</comment>
<keyword evidence="2" id="KW-0812">Transmembrane</keyword>
<dbReference type="Proteomes" id="UP001203297">
    <property type="component" value="Unassembled WGS sequence"/>
</dbReference>
<proteinExistence type="predicted"/>
<gene>
    <name evidence="4" type="ORF">B0F90DRAFT_399686</name>
</gene>
<evidence type="ECO:0000256" key="2">
    <source>
        <dbReference type="SAM" id="Phobius"/>
    </source>
</evidence>
<keyword evidence="2" id="KW-0472">Membrane</keyword>
<keyword evidence="2" id="KW-1133">Transmembrane helix</keyword>
<keyword evidence="5" id="KW-1185">Reference proteome</keyword>
<accession>A0AAD4M4B5</accession>
<evidence type="ECO:0000313" key="4">
    <source>
        <dbReference type="EMBL" id="KAI0300699.1"/>
    </source>
</evidence>
<evidence type="ECO:0000313" key="5">
    <source>
        <dbReference type="Proteomes" id="UP001203297"/>
    </source>
</evidence>